<evidence type="ECO:0000313" key="4">
    <source>
        <dbReference type="Proteomes" id="UP000269721"/>
    </source>
</evidence>
<feature type="compositionally biased region" description="Pro residues" evidence="1">
    <location>
        <begin position="170"/>
        <end position="179"/>
    </location>
</feature>
<dbReference type="EMBL" id="ML000682">
    <property type="protein sequence ID" value="RKO83931.1"/>
    <property type="molecule type" value="Genomic_DNA"/>
</dbReference>
<feature type="domain" description="CC2D2A N-terminal C2" evidence="2">
    <location>
        <begin position="363"/>
        <end position="457"/>
    </location>
</feature>
<dbReference type="PANTHER" id="PTHR20837">
    <property type="entry name" value="CENTROSOMAL PROTEIN-RELATED"/>
    <property type="match status" value="1"/>
</dbReference>
<dbReference type="AlphaFoldDB" id="A0A4P9VW69"/>
<dbReference type="Pfam" id="PF15625">
    <property type="entry name" value="CC2D2AN-C2"/>
    <property type="match status" value="2"/>
</dbReference>
<dbReference type="GO" id="GO:0035869">
    <property type="term" value="C:ciliary transition zone"/>
    <property type="evidence" value="ECO:0007669"/>
    <property type="project" value="TreeGrafter"/>
</dbReference>
<accession>A0A4P9VW69</accession>
<dbReference type="GO" id="GO:1905515">
    <property type="term" value="P:non-motile cilium assembly"/>
    <property type="evidence" value="ECO:0007669"/>
    <property type="project" value="TreeGrafter"/>
</dbReference>
<feature type="compositionally biased region" description="Polar residues" evidence="1">
    <location>
        <begin position="257"/>
        <end position="271"/>
    </location>
</feature>
<name>A0A4P9VW69_9FUNG</name>
<dbReference type="PANTHER" id="PTHR20837:SF0">
    <property type="entry name" value="COILED-COIL AND C2 DOMAIN-CONTAINING PROTEIN 2A"/>
    <property type="match status" value="1"/>
</dbReference>
<evidence type="ECO:0000259" key="2">
    <source>
        <dbReference type="Pfam" id="PF15625"/>
    </source>
</evidence>
<feature type="non-terminal residue" evidence="3">
    <location>
        <position position="1"/>
    </location>
</feature>
<feature type="region of interest" description="Disordered" evidence="1">
    <location>
        <begin position="70"/>
        <end position="92"/>
    </location>
</feature>
<evidence type="ECO:0000313" key="3">
    <source>
        <dbReference type="EMBL" id="RKO83931.1"/>
    </source>
</evidence>
<feature type="non-terminal residue" evidence="3">
    <location>
        <position position="557"/>
    </location>
</feature>
<feature type="domain" description="CC2D2A N-terminal C2" evidence="2">
    <location>
        <begin position="297"/>
        <end position="335"/>
    </location>
</feature>
<dbReference type="InterPro" id="IPR028928">
    <property type="entry name" value="CC2D2AN-C2"/>
</dbReference>
<sequence length="557" mass="61991">DTEAQMDRLLEFRILKGWETLKLIRIDAGFASTDLKITPIETEIETELAELSELHDLLNLRLAREHEAKQAEWQKRHDEQAEAVRRRREEAETRRRIIEDHERGEELVRRRHRRKGSGGKGKGKKRRRPREGEEGKPDEDVDEGLGVTDAENGEENADPAMAEEGTSAPSAPPPTAPPPSKRKAKLADLIGRFRSRTPSPEKSAPPQGDAPTSPLGAVANTARDSAPQSSDEGSAGAGPGESEERGGRKKGGRSDQKATGSAPSLIQQDSAESLPIIEPPPGEFKPEKFRAKRIRAQIKKDEQNRRREIETTSVYARLFYNDKEVTRTRAEPLDSRTLGASFSVLEDPSVDGVRKEGKARRGAVFGLRVREVPESIRIEVYEMGAFGDSLLGQSFVAVPDPSENVRALDRDPTLLQFVGPQFVEHDSEVAPKERWIAGTIKLNAAWGVDEDGRSLGPVVCGKTVKDRSILNKPGDPLTSSGPIGRINIQKLMDWIENTRLDPNDPRNQDLLRLKQLVQAVHDPSDPAGATFHTYLTSRRFFRLGVPRWMEELVMGFR</sequence>
<dbReference type="GO" id="GO:1904491">
    <property type="term" value="P:protein localization to ciliary transition zone"/>
    <property type="evidence" value="ECO:0007669"/>
    <property type="project" value="TreeGrafter"/>
</dbReference>
<gene>
    <name evidence="3" type="ORF">BDK51DRAFT_34798</name>
</gene>
<dbReference type="InterPro" id="IPR052434">
    <property type="entry name" value="Tectonic-like_complex_comp"/>
</dbReference>
<feature type="compositionally biased region" description="Basic residues" evidence="1">
    <location>
        <begin position="109"/>
        <end position="129"/>
    </location>
</feature>
<keyword evidence="4" id="KW-1185">Reference proteome</keyword>
<dbReference type="OrthoDB" id="2162143at2759"/>
<evidence type="ECO:0000256" key="1">
    <source>
        <dbReference type="SAM" id="MobiDB-lite"/>
    </source>
</evidence>
<organism evidence="3 4">
    <name type="scientific">Blyttiomyces helicus</name>
    <dbReference type="NCBI Taxonomy" id="388810"/>
    <lineage>
        <taxon>Eukaryota</taxon>
        <taxon>Fungi</taxon>
        <taxon>Fungi incertae sedis</taxon>
        <taxon>Chytridiomycota</taxon>
        <taxon>Chytridiomycota incertae sedis</taxon>
        <taxon>Chytridiomycetes</taxon>
        <taxon>Chytridiomycetes incertae sedis</taxon>
        <taxon>Blyttiomyces</taxon>
    </lineage>
</organism>
<dbReference type="Proteomes" id="UP000269721">
    <property type="component" value="Unassembled WGS sequence"/>
</dbReference>
<feature type="region of interest" description="Disordered" evidence="1">
    <location>
        <begin position="105"/>
        <end position="290"/>
    </location>
</feature>
<feature type="compositionally biased region" description="Basic and acidic residues" evidence="1">
    <location>
        <begin position="242"/>
        <end position="256"/>
    </location>
</feature>
<reference evidence="4" key="1">
    <citation type="journal article" date="2018" name="Nat. Microbiol.">
        <title>Leveraging single-cell genomics to expand the fungal tree of life.</title>
        <authorList>
            <person name="Ahrendt S.R."/>
            <person name="Quandt C.A."/>
            <person name="Ciobanu D."/>
            <person name="Clum A."/>
            <person name="Salamov A."/>
            <person name="Andreopoulos B."/>
            <person name="Cheng J.F."/>
            <person name="Woyke T."/>
            <person name="Pelin A."/>
            <person name="Henrissat B."/>
            <person name="Reynolds N.K."/>
            <person name="Benny G.L."/>
            <person name="Smith M.E."/>
            <person name="James T.Y."/>
            <person name="Grigoriev I.V."/>
        </authorList>
    </citation>
    <scope>NUCLEOTIDE SEQUENCE [LARGE SCALE GENOMIC DNA]</scope>
</reference>
<proteinExistence type="predicted"/>
<protein>
    <recommendedName>
        <fullName evidence="2">CC2D2A N-terminal C2 domain-containing protein</fullName>
    </recommendedName>
</protein>